<reference evidence="4 5" key="1">
    <citation type="journal article" date="2019" name="Sci. Rep.">
        <title>Orb-weaving spider Araneus ventricosus genome elucidates the spidroin gene catalogue.</title>
        <authorList>
            <person name="Kono N."/>
            <person name="Nakamura H."/>
            <person name="Ohtoshi R."/>
            <person name="Moran D.A.P."/>
            <person name="Shinohara A."/>
            <person name="Yoshida Y."/>
            <person name="Fujiwara M."/>
            <person name="Mori M."/>
            <person name="Tomita M."/>
            <person name="Arakawa K."/>
        </authorList>
    </citation>
    <scope>NUCLEOTIDE SEQUENCE [LARGE SCALE GENOMIC DNA]</scope>
</reference>
<dbReference type="PANTHER" id="PTHR10492">
    <property type="match status" value="1"/>
</dbReference>
<evidence type="ECO:0000313" key="5">
    <source>
        <dbReference type="Proteomes" id="UP000499080"/>
    </source>
</evidence>
<dbReference type="SUPFAM" id="SSF52540">
    <property type="entry name" value="P-loop containing nucleoside triphosphate hydrolases"/>
    <property type="match status" value="2"/>
</dbReference>
<dbReference type="InterPro" id="IPR010285">
    <property type="entry name" value="DNA_helicase_pif1-like_DEAD"/>
</dbReference>
<dbReference type="InterPro" id="IPR027417">
    <property type="entry name" value="P-loop_NTPase"/>
</dbReference>
<comment type="caution">
    <text evidence="4">The sequence shown here is derived from an EMBL/GenBank/DDBJ whole genome shotgun (WGS) entry which is preliminary data.</text>
</comment>
<keyword evidence="1" id="KW-0234">DNA repair</keyword>
<accession>A0A4Y2BDU0</accession>
<dbReference type="Proteomes" id="UP000499080">
    <property type="component" value="Unassembled WGS sequence"/>
</dbReference>
<feature type="domain" description="DNA helicase Pif1-like 2B" evidence="3">
    <location>
        <begin position="621"/>
        <end position="666"/>
    </location>
</feature>
<sequence>MAVFELTSGENDLNEIHQYQMGRYISSNEAVWRILNFPIHERHPTVIHLSVHLENGQRVYFTTENAAQRVQAPQETTLTSFFRLCTEDEFARTLLYNQVPKYYTWNNGNKTWQRRKQGQVVPEQEGIRSSDALGRVYTVHPTNSECFHLRLLLHEVRGPTSFTDLRTFDGRVCETYKQACQLRGLLEDDEHWNKALEEAAASRSPKILRNLFAVMLQTCSMSSPEQLWMHHKENLSEDILHKAGIQQQNMELDYCDVIFNRALIDIEDKIILLGGSDLKSFGLPQPNRNQDSVLPSEERTERNYDTDVLTAYIEENEPKLVPDQKEAFDTITKAVFDRSGGIFFLDAPGGTGKTFLINLLLAKVRQRKEIALAVASSGIAATLLTGGRTAHSAFRLPLNLANTETPTCNISRNSGKAKILKDCKLIVWDECTMSHKAAFEALDVTLKDIRRNNNIMGGVTMVLAGDFRQTLPVIPRGTRADEMQACLKSSYLWNGIQRLGLTTNMRVHLNGEPSAQQFADNLLQLGNGAMTPDNQDGCIEMQRIGRIVKTQQELKEAVFSNVSQHFFDHSWLCQRAILAPRNEDVSIMNKQLLLELPGSVQVYKSIDTTCDTNEAVNYPADFLNTLEPSGVPSHTLELKIGAPIMLLRNLHPPSLCNGTRLCIKKLMPNIIEATIMTGQFAGEDVFIPRIPIIPSDFPFQFKRLQFPVRLSFAMSINKAQGQSLKVVGLDLLKPCFSHGQLYVGCSRVGNVDNLYILAPDGRTTNIVYPEAL</sequence>
<dbReference type="Pfam" id="PF21530">
    <property type="entry name" value="Pif1_2B_dom"/>
    <property type="match status" value="1"/>
</dbReference>
<dbReference type="InterPro" id="IPR049163">
    <property type="entry name" value="Pif1-like_2B_dom"/>
</dbReference>
<evidence type="ECO:0000259" key="2">
    <source>
        <dbReference type="Pfam" id="PF05970"/>
    </source>
</evidence>
<keyword evidence="1" id="KW-0233">DNA recombination</keyword>
<dbReference type="AlphaFoldDB" id="A0A4Y2BDU0"/>
<dbReference type="OrthoDB" id="6422725at2759"/>
<dbReference type="GO" id="GO:0000723">
    <property type="term" value="P:telomere maintenance"/>
    <property type="evidence" value="ECO:0007669"/>
    <property type="project" value="InterPro"/>
</dbReference>
<dbReference type="PANTHER" id="PTHR10492:SF57">
    <property type="entry name" value="ATP-DEPENDENT DNA HELICASE"/>
    <property type="match status" value="1"/>
</dbReference>
<protein>
    <recommendedName>
        <fullName evidence="1">ATP-dependent DNA helicase</fullName>
        <ecNumber evidence="1">5.6.2.3</ecNumber>
    </recommendedName>
</protein>
<gene>
    <name evidence="4" type="primary">pif1_17</name>
    <name evidence="4" type="ORF">AVEN_104625_1</name>
</gene>
<dbReference type="GO" id="GO:0006281">
    <property type="term" value="P:DNA repair"/>
    <property type="evidence" value="ECO:0007669"/>
    <property type="project" value="UniProtKB-KW"/>
</dbReference>
<evidence type="ECO:0000256" key="1">
    <source>
        <dbReference type="RuleBase" id="RU363044"/>
    </source>
</evidence>
<dbReference type="EMBL" id="BGPR01000066">
    <property type="protein sequence ID" value="GBL89669.1"/>
    <property type="molecule type" value="Genomic_DNA"/>
</dbReference>
<comment type="catalytic activity">
    <reaction evidence="1">
        <text>ATP + H2O = ADP + phosphate + H(+)</text>
        <dbReference type="Rhea" id="RHEA:13065"/>
        <dbReference type="ChEBI" id="CHEBI:15377"/>
        <dbReference type="ChEBI" id="CHEBI:15378"/>
        <dbReference type="ChEBI" id="CHEBI:30616"/>
        <dbReference type="ChEBI" id="CHEBI:43474"/>
        <dbReference type="ChEBI" id="CHEBI:456216"/>
        <dbReference type="EC" id="5.6.2.3"/>
    </reaction>
</comment>
<evidence type="ECO:0000259" key="3">
    <source>
        <dbReference type="Pfam" id="PF21530"/>
    </source>
</evidence>
<dbReference type="GO" id="GO:0005524">
    <property type="term" value="F:ATP binding"/>
    <property type="evidence" value="ECO:0007669"/>
    <property type="project" value="UniProtKB-KW"/>
</dbReference>
<keyword evidence="1" id="KW-0547">Nucleotide-binding</keyword>
<dbReference type="GO" id="GO:0006310">
    <property type="term" value="P:DNA recombination"/>
    <property type="evidence" value="ECO:0007669"/>
    <property type="project" value="UniProtKB-KW"/>
</dbReference>
<keyword evidence="5" id="KW-1185">Reference proteome</keyword>
<dbReference type="Pfam" id="PF05970">
    <property type="entry name" value="PIF1"/>
    <property type="match status" value="1"/>
</dbReference>
<dbReference type="Gene3D" id="3.40.50.300">
    <property type="entry name" value="P-loop containing nucleotide triphosphate hydrolases"/>
    <property type="match status" value="1"/>
</dbReference>
<dbReference type="EC" id="5.6.2.3" evidence="1"/>
<comment type="similarity">
    <text evidence="1">Belongs to the helicase family.</text>
</comment>
<keyword evidence="1" id="KW-0067">ATP-binding</keyword>
<feature type="domain" description="DNA helicase Pif1-like DEAD-box helicase" evidence="2">
    <location>
        <begin position="320"/>
        <end position="534"/>
    </location>
</feature>
<dbReference type="GO" id="GO:0016887">
    <property type="term" value="F:ATP hydrolysis activity"/>
    <property type="evidence" value="ECO:0007669"/>
    <property type="project" value="RHEA"/>
</dbReference>
<name>A0A4Y2BDU0_ARAVE</name>
<organism evidence="4 5">
    <name type="scientific">Araneus ventricosus</name>
    <name type="common">Orbweaver spider</name>
    <name type="synonym">Epeira ventricosa</name>
    <dbReference type="NCBI Taxonomy" id="182803"/>
    <lineage>
        <taxon>Eukaryota</taxon>
        <taxon>Metazoa</taxon>
        <taxon>Ecdysozoa</taxon>
        <taxon>Arthropoda</taxon>
        <taxon>Chelicerata</taxon>
        <taxon>Arachnida</taxon>
        <taxon>Araneae</taxon>
        <taxon>Araneomorphae</taxon>
        <taxon>Entelegynae</taxon>
        <taxon>Araneoidea</taxon>
        <taxon>Araneidae</taxon>
        <taxon>Araneus</taxon>
    </lineage>
</organism>
<keyword evidence="1" id="KW-0227">DNA damage</keyword>
<comment type="cofactor">
    <cofactor evidence="1">
        <name>Mg(2+)</name>
        <dbReference type="ChEBI" id="CHEBI:18420"/>
    </cofactor>
</comment>
<dbReference type="GO" id="GO:0043139">
    <property type="term" value="F:5'-3' DNA helicase activity"/>
    <property type="evidence" value="ECO:0007669"/>
    <property type="project" value="UniProtKB-EC"/>
</dbReference>
<evidence type="ECO:0000313" key="4">
    <source>
        <dbReference type="EMBL" id="GBL89669.1"/>
    </source>
</evidence>
<keyword evidence="1 4" id="KW-0347">Helicase</keyword>
<keyword evidence="1" id="KW-0378">Hydrolase</keyword>
<proteinExistence type="inferred from homology"/>